<gene>
    <name evidence="3" type="ORF">N7482_007484</name>
</gene>
<feature type="region of interest" description="Disordered" evidence="1">
    <location>
        <begin position="21"/>
        <end position="52"/>
    </location>
</feature>
<evidence type="ECO:0000313" key="3">
    <source>
        <dbReference type="EMBL" id="KAJ5160480.1"/>
    </source>
</evidence>
<dbReference type="GeneID" id="81428785"/>
<reference evidence="3" key="2">
    <citation type="journal article" date="2023" name="IMA Fungus">
        <title>Comparative genomic study of the Penicillium genus elucidates a diverse pangenome and 15 lateral gene transfer events.</title>
        <authorList>
            <person name="Petersen C."/>
            <person name="Sorensen T."/>
            <person name="Nielsen M.R."/>
            <person name="Sondergaard T.E."/>
            <person name="Sorensen J.L."/>
            <person name="Fitzpatrick D.A."/>
            <person name="Frisvad J.C."/>
            <person name="Nielsen K.L."/>
        </authorList>
    </citation>
    <scope>NUCLEOTIDE SEQUENCE</scope>
    <source>
        <strain evidence="3">IBT 26290</strain>
    </source>
</reference>
<dbReference type="AlphaFoldDB" id="A0A9W9I1S9"/>
<proteinExistence type="predicted"/>
<keyword evidence="2" id="KW-0732">Signal</keyword>
<comment type="caution">
    <text evidence="3">The sequence shown here is derived from an EMBL/GenBank/DDBJ whole genome shotgun (WGS) entry which is preliminary data.</text>
</comment>
<dbReference type="Proteomes" id="UP001149163">
    <property type="component" value="Unassembled WGS sequence"/>
</dbReference>
<reference evidence="3" key="1">
    <citation type="submission" date="2022-11" db="EMBL/GenBank/DDBJ databases">
        <authorList>
            <person name="Petersen C."/>
        </authorList>
    </citation>
    <scope>NUCLEOTIDE SEQUENCE</scope>
    <source>
        <strain evidence="3">IBT 26290</strain>
    </source>
</reference>
<dbReference type="OrthoDB" id="4905728at2759"/>
<organism evidence="3 4">
    <name type="scientific">Penicillium canariense</name>
    <dbReference type="NCBI Taxonomy" id="189055"/>
    <lineage>
        <taxon>Eukaryota</taxon>
        <taxon>Fungi</taxon>
        <taxon>Dikarya</taxon>
        <taxon>Ascomycota</taxon>
        <taxon>Pezizomycotina</taxon>
        <taxon>Eurotiomycetes</taxon>
        <taxon>Eurotiomycetidae</taxon>
        <taxon>Eurotiales</taxon>
        <taxon>Aspergillaceae</taxon>
        <taxon>Penicillium</taxon>
    </lineage>
</organism>
<feature type="signal peptide" evidence="2">
    <location>
        <begin position="1"/>
        <end position="17"/>
    </location>
</feature>
<sequence length="127" mass="13786">MKFSVAALAVLATAVSAQYDQPPQQYGQQSPQQYGQQQYQQPQQYQYGPPPVQNKYSPAEAQAWHNCVNGLLDQFNLGHDKSQAGCSFWTCLETTAGQYNRGGALATIGQGVSLACKGVGFLPGNWI</sequence>
<feature type="chain" id="PRO_5040964975" evidence="2">
    <location>
        <begin position="18"/>
        <end position="127"/>
    </location>
</feature>
<evidence type="ECO:0000256" key="1">
    <source>
        <dbReference type="SAM" id="MobiDB-lite"/>
    </source>
</evidence>
<accession>A0A9W9I1S9</accession>
<protein>
    <submittedName>
        <fullName evidence="3">Uncharacterized protein</fullName>
    </submittedName>
</protein>
<evidence type="ECO:0000313" key="4">
    <source>
        <dbReference type="Proteomes" id="UP001149163"/>
    </source>
</evidence>
<dbReference type="EMBL" id="JAPQKN010000004">
    <property type="protein sequence ID" value="KAJ5160480.1"/>
    <property type="molecule type" value="Genomic_DNA"/>
</dbReference>
<feature type="compositionally biased region" description="Low complexity" evidence="1">
    <location>
        <begin position="21"/>
        <end position="47"/>
    </location>
</feature>
<name>A0A9W9I1S9_9EURO</name>
<keyword evidence="4" id="KW-1185">Reference proteome</keyword>
<dbReference type="RefSeq" id="XP_056542038.1">
    <property type="nucleotide sequence ID" value="XM_056689609.1"/>
</dbReference>
<evidence type="ECO:0000256" key="2">
    <source>
        <dbReference type="SAM" id="SignalP"/>
    </source>
</evidence>